<evidence type="ECO:0000259" key="4">
    <source>
        <dbReference type="PROSITE" id="PS50995"/>
    </source>
</evidence>
<feature type="domain" description="HTH marR-type" evidence="4">
    <location>
        <begin position="18"/>
        <end position="155"/>
    </location>
</feature>
<dbReference type="EMBL" id="JBHRYH010000017">
    <property type="protein sequence ID" value="MFC3626095.1"/>
    <property type="molecule type" value="Genomic_DNA"/>
</dbReference>
<dbReference type="PANTHER" id="PTHR33164">
    <property type="entry name" value="TRANSCRIPTIONAL REGULATOR, MARR FAMILY"/>
    <property type="match status" value="1"/>
</dbReference>
<dbReference type="InterPro" id="IPR039422">
    <property type="entry name" value="MarR/SlyA-like"/>
</dbReference>
<dbReference type="InterPro" id="IPR036390">
    <property type="entry name" value="WH_DNA-bd_sf"/>
</dbReference>
<dbReference type="InterPro" id="IPR000835">
    <property type="entry name" value="HTH_MarR-typ"/>
</dbReference>
<dbReference type="SUPFAM" id="SSF46785">
    <property type="entry name" value="Winged helix' DNA-binding domain"/>
    <property type="match status" value="1"/>
</dbReference>
<dbReference type="Proteomes" id="UP001595636">
    <property type="component" value="Unassembled WGS sequence"/>
</dbReference>
<evidence type="ECO:0000256" key="1">
    <source>
        <dbReference type="ARBA" id="ARBA00023015"/>
    </source>
</evidence>
<keyword evidence="1" id="KW-0805">Transcription regulation</keyword>
<dbReference type="RefSeq" id="WP_390278362.1">
    <property type="nucleotide sequence ID" value="NZ_JBHRYH010000017.1"/>
</dbReference>
<accession>A0ABV7TTK3</accession>
<keyword evidence="2" id="KW-0238">DNA-binding</keyword>
<evidence type="ECO:0000256" key="3">
    <source>
        <dbReference type="ARBA" id="ARBA00023163"/>
    </source>
</evidence>
<dbReference type="PROSITE" id="PS50995">
    <property type="entry name" value="HTH_MARR_2"/>
    <property type="match status" value="1"/>
</dbReference>
<keyword evidence="6" id="KW-1185">Reference proteome</keyword>
<evidence type="ECO:0000313" key="6">
    <source>
        <dbReference type="Proteomes" id="UP001595636"/>
    </source>
</evidence>
<dbReference type="InterPro" id="IPR023187">
    <property type="entry name" value="Tscrpt_reg_MarR-type_CS"/>
</dbReference>
<dbReference type="InterPro" id="IPR036388">
    <property type="entry name" value="WH-like_DNA-bd_sf"/>
</dbReference>
<dbReference type="SMART" id="SM00347">
    <property type="entry name" value="HTH_MARR"/>
    <property type="match status" value="1"/>
</dbReference>
<name>A0ABV7TTK3_9NEIS</name>
<dbReference type="PRINTS" id="PR00598">
    <property type="entry name" value="HTHMARR"/>
</dbReference>
<gene>
    <name evidence="5" type="ORF">ACFOKJ_08090</name>
</gene>
<dbReference type="PROSITE" id="PS01117">
    <property type="entry name" value="HTH_MARR_1"/>
    <property type="match status" value="1"/>
</dbReference>
<keyword evidence="3" id="KW-0804">Transcription</keyword>
<evidence type="ECO:0000313" key="5">
    <source>
        <dbReference type="EMBL" id="MFC3626095.1"/>
    </source>
</evidence>
<dbReference type="Pfam" id="PF01047">
    <property type="entry name" value="MarR"/>
    <property type="match status" value="1"/>
</dbReference>
<dbReference type="PANTHER" id="PTHR33164:SF43">
    <property type="entry name" value="HTH-TYPE TRANSCRIPTIONAL REPRESSOR YETL"/>
    <property type="match status" value="1"/>
</dbReference>
<evidence type="ECO:0000256" key="2">
    <source>
        <dbReference type="ARBA" id="ARBA00023125"/>
    </source>
</evidence>
<organism evidence="5 6">
    <name type="scientific">Vogesella amnigena</name>
    <dbReference type="NCBI Taxonomy" id="1507449"/>
    <lineage>
        <taxon>Bacteria</taxon>
        <taxon>Pseudomonadati</taxon>
        <taxon>Pseudomonadota</taxon>
        <taxon>Betaproteobacteria</taxon>
        <taxon>Neisseriales</taxon>
        <taxon>Chromobacteriaceae</taxon>
        <taxon>Vogesella</taxon>
    </lineage>
</organism>
<protein>
    <submittedName>
        <fullName evidence="5">MarR family winged helix-turn-helix transcriptional regulator</fullName>
    </submittedName>
</protein>
<reference evidence="6" key="1">
    <citation type="journal article" date="2019" name="Int. J. Syst. Evol. Microbiol.">
        <title>The Global Catalogue of Microorganisms (GCM) 10K type strain sequencing project: providing services to taxonomists for standard genome sequencing and annotation.</title>
        <authorList>
            <consortium name="The Broad Institute Genomics Platform"/>
            <consortium name="The Broad Institute Genome Sequencing Center for Infectious Disease"/>
            <person name="Wu L."/>
            <person name="Ma J."/>
        </authorList>
    </citation>
    <scope>NUCLEOTIDE SEQUENCE [LARGE SCALE GENOMIC DNA]</scope>
    <source>
        <strain evidence="6">KCTC 42195</strain>
    </source>
</reference>
<proteinExistence type="predicted"/>
<sequence length="169" mass="18725">MSTAPFQPSDSNEPAPPAHEALRAWLKLLACHNLVEAQLRTVLRLQFDTTLPRFDLMAQLQRYPHGLRMRELSEHMMVTGGNVTGLVDRLVDEGLIDRLDDPDDRRAYVVSLTARGRQEFAAMAVEHERWIGSLFGGLQGEELAQLSGLLGKLKNYLAQGGGVPPADPK</sequence>
<dbReference type="Gene3D" id="1.10.10.10">
    <property type="entry name" value="Winged helix-like DNA-binding domain superfamily/Winged helix DNA-binding domain"/>
    <property type="match status" value="1"/>
</dbReference>
<comment type="caution">
    <text evidence="5">The sequence shown here is derived from an EMBL/GenBank/DDBJ whole genome shotgun (WGS) entry which is preliminary data.</text>
</comment>